<dbReference type="EMBL" id="PDDV01000013">
    <property type="protein sequence ID" value="PEH71825.1"/>
    <property type="molecule type" value="Genomic_DNA"/>
</dbReference>
<dbReference type="PANTHER" id="PTHR22576:SF37">
    <property type="entry name" value="MUCOSA-ASSOCIATED LYMPHOID TISSUE LYMPHOMA TRANSLOCATION PROTEIN 1"/>
    <property type="match status" value="1"/>
</dbReference>
<evidence type="ECO:0000313" key="3">
    <source>
        <dbReference type="Proteomes" id="UP000219788"/>
    </source>
</evidence>
<sequence length="476" mass="53388">MPRLNALVIGNSEYIHSLPLKNPANDAEDISKILTGGGFEVKTLVNATLKEMKEAIKELESASNENGEVSLFFFAGHGAEIKGKNYLIAIDTLSEDEADVEYGALALNEVLTRMEPQGKDTRTSIIILDACRNNPFIRKWRGEPRDLAPVYAPKGTIVAYATSPGQYASDGTGRNGSYTEALLKHIETPDVPIEAMFKRVRNTLSALTGQKQISWEHTSLSGEFYFNLSAAAMINIYSSSAVKDSVFVLDETKWSHKIISALKGHNWYLQNPAIDEITSSKLNAAGLDSLFVLGRNILQAAEGSSNSAEAFIKNFRLRTQGVKPEKNKALLDGIIFEIFFNSEGELRDKFKTRFFNDVFSLERLQDYKDSFEFISSLLLPHSKRFFAIPGKNQTVTVDVNVNKAYIVTEICIGGKDRLKKTLQDNDFYDSLDKEELEEEISKKIVVPKRLLRIVYNRDDIDDKEIHLPYRCNISTD</sequence>
<dbReference type="PANTHER" id="PTHR22576">
    <property type="entry name" value="MUCOSA ASSOCIATED LYMPHOID TISSUE LYMPHOMA TRANSLOCATION PROTEIN 1/PARACASPASE"/>
    <property type="match status" value="1"/>
</dbReference>
<dbReference type="Proteomes" id="UP000219788">
    <property type="component" value="Unassembled WGS sequence"/>
</dbReference>
<dbReference type="PROSITE" id="PS50208">
    <property type="entry name" value="CASPASE_P20"/>
    <property type="match status" value="1"/>
</dbReference>
<accession>A0A2A7U0D3</accession>
<reference evidence="3" key="1">
    <citation type="submission" date="2017-09" db="EMBL/GenBank/DDBJ databases">
        <title>FDA dAtabase for Regulatory Grade micrObial Sequences (FDA-ARGOS): Supporting development and validation of Infectious Disease Dx tests.</title>
        <authorList>
            <person name="Goldberg B."/>
            <person name="Campos J."/>
            <person name="Tallon L."/>
            <person name="Sadzewicz L."/>
            <person name="Ott S."/>
            <person name="Zhao X."/>
            <person name="Nagaraj S."/>
            <person name="Vavikolanu K."/>
            <person name="Aluvathingal J."/>
            <person name="Nadendla S."/>
            <person name="Geyer C."/>
            <person name="Sichtig H."/>
        </authorList>
    </citation>
    <scope>NUCLEOTIDE SEQUENCE [LARGE SCALE GENOMIC DNA]</scope>
    <source>
        <strain evidence="3">FDAARGOS_370</strain>
    </source>
</reference>
<organism evidence="2 3">
    <name type="scientific">Edwardsiella tarda</name>
    <dbReference type="NCBI Taxonomy" id="636"/>
    <lineage>
        <taxon>Bacteria</taxon>
        <taxon>Pseudomonadati</taxon>
        <taxon>Pseudomonadota</taxon>
        <taxon>Gammaproteobacteria</taxon>
        <taxon>Enterobacterales</taxon>
        <taxon>Hafniaceae</taxon>
        <taxon>Edwardsiella</taxon>
    </lineage>
</organism>
<dbReference type="InterPro" id="IPR001309">
    <property type="entry name" value="Pept_C14_p20"/>
</dbReference>
<proteinExistence type="predicted"/>
<protein>
    <submittedName>
        <fullName evidence="2">Peptidase C14</fullName>
    </submittedName>
</protein>
<comment type="caution">
    <text evidence="2">The sequence shown here is derived from an EMBL/GenBank/DDBJ whole genome shotgun (WGS) entry which is preliminary data.</text>
</comment>
<dbReference type="InterPro" id="IPR052039">
    <property type="entry name" value="Caspase-related_regulators"/>
</dbReference>
<dbReference type="Gene3D" id="3.40.50.1460">
    <property type="match status" value="1"/>
</dbReference>
<dbReference type="InterPro" id="IPR011600">
    <property type="entry name" value="Pept_C14_caspase"/>
</dbReference>
<dbReference type="SUPFAM" id="SSF52129">
    <property type="entry name" value="Caspase-like"/>
    <property type="match status" value="1"/>
</dbReference>
<dbReference type="AlphaFoldDB" id="A0A2A7U0D3"/>
<dbReference type="OrthoDB" id="9768004at2"/>
<dbReference type="GO" id="GO:0006508">
    <property type="term" value="P:proteolysis"/>
    <property type="evidence" value="ECO:0007669"/>
    <property type="project" value="InterPro"/>
</dbReference>
<dbReference type="Pfam" id="PF00656">
    <property type="entry name" value="Peptidase_C14"/>
    <property type="match status" value="1"/>
</dbReference>
<dbReference type="GO" id="GO:0004197">
    <property type="term" value="F:cysteine-type endopeptidase activity"/>
    <property type="evidence" value="ECO:0007669"/>
    <property type="project" value="InterPro"/>
</dbReference>
<dbReference type="RefSeq" id="WP_098142927.1">
    <property type="nucleotide sequence ID" value="NZ_PDDV01000013.1"/>
</dbReference>
<evidence type="ECO:0000313" key="2">
    <source>
        <dbReference type="EMBL" id="PEH71825.1"/>
    </source>
</evidence>
<gene>
    <name evidence="2" type="ORF">CRM76_07725</name>
</gene>
<evidence type="ECO:0000259" key="1">
    <source>
        <dbReference type="PROSITE" id="PS50208"/>
    </source>
</evidence>
<feature type="domain" description="Caspase family p20" evidence="1">
    <location>
        <begin position="2"/>
        <end position="135"/>
    </location>
</feature>
<name>A0A2A7U0D3_EDWTA</name>
<dbReference type="InterPro" id="IPR029030">
    <property type="entry name" value="Caspase-like_dom_sf"/>
</dbReference>